<dbReference type="AlphaFoldDB" id="A0YH00"/>
<evidence type="ECO:0000256" key="1">
    <source>
        <dbReference type="ARBA" id="ARBA00010617"/>
    </source>
</evidence>
<proteinExistence type="inferred from homology"/>
<accession>A0YH00</accession>
<dbReference type="InterPro" id="IPR002397">
    <property type="entry name" value="Cyt_P450_B"/>
</dbReference>
<dbReference type="Gene3D" id="1.10.630.10">
    <property type="entry name" value="Cytochrome P450"/>
    <property type="match status" value="1"/>
</dbReference>
<dbReference type="STRING" id="247633.GP2143_11769"/>
<dbReference type="PRINTS" id="PR00385">
    <property type="entry name" value="P450"/>
</dbReference>
<dbReference type="PANTHER" id="PTHR46696:SF4">
    <property type="entry name" value="BIOTIN BIOSYNTHESIS CYTOCHROME P450"/>
    <property type="match status" value="1"/>
</dbReference>
<dbReference type="GO" id="GO:0006707">
    <property type="term" value="P:cholesterol catabolic process"/>
    <property type="evidence" value="ECO:0007669"/>
    <property type="project" value="TreeGrafter"/>
</dbReference>
<comment type="similarity">
    <text evidence="1 7">Belongs to the cytochrome P450 family.</text>
</comment>
<dbReference type="PANTHER" id="PTHR46696">
    <property type="entry name" value="P450, PUTATIVE (EUROFUNG)-RELATED"/>
    <property type="match status" value="1"/>
</dbReference>
<keyword evidence="3 7" id="KW-0479">Metal-binding</keyword>
<dbReference type="InterPro" id="IPR017972">
    <property type="entry name" value="Cyt_P450_CS"/>
</dbReference>
<keyword evidence="5 7" id="KW-0408">Iron</keyword>
<keyword evidence="2 7" id="KW-0349">Heme</keyword>
<dbReference type="EMBL" id="AAVT01000013">
    <property type="protein sequence ID" value="EAW29875.1"/>
    <property type="molecule type" value="Genomic_DNA"/>
</dbReference>
<dbReference type="OrthoDB" id="7052847at2"/>
<dbReference type="Proteomes" id="UP000004931">
    <property type="component" value="Unassembled WGS sequence"/>
</dbReference>
<dbReference type="GO" id="GO:0020037">
    <property type="term" value="F:heme binding"/>
    <property type="evidence" value="ECO:0007669"/>
    <property type="project" value="InterPro"/>
</dbReference>
<gene>
    <name evidence="8" type="ORF">GP2143_11769</name>
</gene>
<keyword evidence="6 7" id="KW-0503">Monooxygenase</keyword>
<evidence type="ECO:0000256" key="5">
    <source>
        <dbReference type="ARBA" id="ARBA00023004"/>
    </source>
</evidence>
<dbReference type="GO" id="GO:0008395">
    <property type="term" value="F:steroid hydroxylase activity"/>
    <property type="evidence" value="ECO:0007669"/>
    <property type="project" value="TreeGrafter"/>
</dbReference>
<dbReference type="FunFam" id="1.10.630.10:FF:000018">
    <property type="entry name" value="Cytochrome P450 monooxygenase"/>
    <property type="match status" value="1"/>
</dbReference>
<organism evidence="8 9">
    <name type="scientific">marine gamma proteobacterium HTCC2143</name>
    <dbReference type="NCBI Taxonomy" id="247633"/>
    <lineage>
        <taxon>Bacteria</taxon>
        <taxon>Pseudomonadati</taxon>
        <taxon>Pseudomonadota</taxon>
        <taxon>Gammaproteobacteria</taxon>
        <taxon>Cellvibrionales</taxon>
        <taxon>Spongiibacteraceae</taxon>
        <taxon>BD1-7 clade</taxon>
    </lineage>
</organism>
<keyword evidence="9" id="KW-1185">Reference proteome</keyword>
<evidence type="ECO:0000313" key="8">
    <source>
        <dbReference type="EMBL" id="EAW29875.1"/>
    </source>
</evidence>
<evidence type="ECO:0000256" key="4">
    <source>
        <dbReference type="ARBA" id="ARBA00023002"/>
    </source>
</evidence>
<comment type="caution">
    <text evidence="8">The sequence shown here is derived from an EMBL/GenBank/DDBJ whole genome shotgun (WGS) entry which is preliminary data.</text>
</comment>
<dbReference type="InterPro" id="IPR001128">
    <property type="entry name" value="Cyt_P450"/>
</dbReference>
<dbReference type="eggNOG" id="COG2124">
    <property type="taxonomic scope" value="Bacteria"/>
</dbReference>
<dbReference type="GO" id="GO:0005506">
    <property type="term" value="F:iron ion binding"/>
    <property type="evidence" value="ECO:0007669"/>
    <property type="project" value="InterPro"/>
</dbReference>
<reference evidence="8 9" key="1">
    <citation type="journal article" date="2010" name="J. Bacteriol.">
        <title>Genome sequence of the oligotrophic marine Gammaproteobacterium HTCC2143, isolated from the Oregon Coast.</title>
        <authorList>
            <person name="Oh H.M."/>
            <person name="Kang I."/>
            <person name="Ferriera S."/>
            <person name="Giovannoni S.J."/>
            <person name="Cho J.C."/>
        </authorList>
    </citation>
    <scope>NUCLEOTIDE SEQUENCE [LARGE SCALE GENOMIC DNA]</scope>
    <source>
        <strain evidence="8 9">HTCC2143</strain>
    </source>
</reference>
<evidence type="ECO:0000256" key="3">
    <source>
        <dbReference type="ARBA" id="ARBA00022723"/>
    </source>
</evidence>
<evidence type="ECO:0000256" key="7">
    <source>
        <dbReference type="RuleBase" id="RU000461"/>
    </source>
</evidence>
<dbReference type="InterPro" id="IPR036396">
    <property type="entry name" value="Cyt_P450_sf"/>
</dbReference>
<evidence type="ECO:0008006" key="10">
    <source>
        <dbReference type="Google" id="ProtNLM"/>
    </source>
</evidence>
<dbReference type="SUPFAM" id="SSF48264">
    <property type="entry name" value="Cytochrome P450"/>
    <property type="match status" value="1"/>
</dbReference>
<name>A0YH00_9GAMM</name>
<keyword evidence="4 7" id="KW-0560">Oxidoreductase</keyword>
<dbReference type="PRINTS" id="PR00359">
    <property type="entry name" value="BP450"/>
</dbReference>
<sequence length="389" mass="43222">MSLLMTEITVETPLDPYEGYRQLRQKAPVSKMDDGVWQVASHESVQAVLRDPRTFSSDVALRPPEEKSTPSMLFSDAPLHNRLRKLVSHAFKPSHIESQRELIAERCEELMLKLKTYQQADLVEAMAAPLPVTVIAHMLGVADGDIREFKSWSDAIFSNIADILFGTASPEAVKAGEKMDAYFLAQIEQLRLASKSHLLGRLVETETEDGKLSDEELLSFCRLLLIAGNETTTGLITGSVRILDEFPQTLQQLKSNPALIPTFVEEALRFYSPFSATARRTTCDTELGGVLIPAGDLVIPLMASANRDEKVFQNPDEFIIDRNPNPHLAFGFGIHFCLGAHLARLEGEIFLQSVIKHLETISLVEKDHSQMSDLGGPSKLMINLKALKE</sequence>
<dbReference type="PROSITE" id="PS00086">
    <property type="entry name" value="CYTOCHROME_P450"/>
    <property type="match status" value="1"/>
</dbReference>
<protein>
    <recommendedName>
        <fullName evidence="10">Cytochrome P450</fullName>
    </recommendedName>
</protein>
<evidence type="ECO:0000313" key="9">
    <source>
        <dbReference type="Proteomes" id="UP000004931"/>
    </source>
</evidence>
<evidence type="ECO:0000256" key="2">
    <source>
        <dbReference type="ARBA" id="ARBA00022617"/>
    </source>
</evidence>
<dbReference type="GO" id="GO:0036199">
    <property type="term" value="F:cholest-4-en-3-one 26-monooxygenase activity"/>
    <property type="evidence" value="ECO:0007669"/>
    <property type="project" value="TreeGrafter"/>
</dbReference>
<dbReference type="CDD" id="cd11032">
    <property type="entry name" value="P450_EryK-like"/>
    <property type="match status" value="1"/>
</dbReference>
<dbReference type="Pfam" id="PF00067">
    <property type="entry name" value="p450"/>
    <property type="match status" value="1"/>
</dbReference>
<evidence type="ECO:0000256" key="6">
    <source>
        <dbReference type="ARBA" id="ARBA00023033"/>
    </source>
</evidence>